<dbReference type="PANTHER" id="PTHR31739">
    <property type="entry name" value="ENT-COPALYL DIPHOSPHATE SYNTHASE, CHLOROPLASTIC"/>
    <property type="match status" value="1"/>
</dbReference>
<evidence type="ECO:0000313" key="8">
    <source>
        <dbReference type="Proteomes" id="UP000001514"/>
    </source>
</evidence>
<evidence type="ECO:0000259" key="5">
    <source>
        <dbReference type="Pfam" id="PF01397"/>
    </source>
</evidence>
<name>D8QSF5_SELML</name>
<reference evidence="7 8" key="1">
    <citation type="journal article" date="2011" name="Science">
        <title>The Selaginella genome identifies genetic changes associated with the evolution of vascular plants.</title>
        <authorList>
            <person name="Banks J.A."/>
            <person name="Nishiyama T."/>
            <person name="Hasebe M."/>
            <person name="Bowman J.L."/>
            <person name="Gribskov M."/>
            <person name="dePamphilis C."/>
            <person name="Albert V.A."/>
            <person name="Aono N."/>
            <person name="Aoyama T."/>
            <person name="Ambrose B.A."/>
            <person name="Ashton N.W."/>
            <person name="Axtell M.J."/>
            <person name="Barker E."/>
            <person name="Barker M.S."/>
            <person name="Bennetzen J.L."/>
            <person name="Bonawitz N.D."/>
            <person name="Chapple C."/>
            <person name="Cheng C."/>
            <person name="Correa L.G."/>
            <person name="Dacre M."/>
            <person name="DeBarry J."/>
            <person name="Dreyer I."/>
            <person name="Elias M."/>
            <person name="Engstrom E.M."/>
            <person name="Estelle M."/>
            <person name="Feng L."/>
            <person name="Finet C."/>
            <person name="Floyd S.K."/>
            <person name="Frommer W.B."/>
            <person name="Fujita T."/>
            <person name="Gramzow L."/>
            <person name="Gutensohn M."/>
            <person name="Harholt J."/>
            <person name="Hattori M."/>
            <person name="Heyl A."/>
            <person name="Hirai T."/>
            <person name="Hiwatashi Y."/>
            <person name="Ishikawa M."/>
            <person name="Iwata M."/>
            <person name="Karol K.G."/>
            <person name="Koehler B."/>
            <person name="Kolukisaoglu U."/>
            <person name="Kubo M."/>
            <person name="Kurata T."/>
            <person name="Lalonde S."/>
            <person name="Li K."/>
            <person name="Li Y."/>
            <person name="Litt A."/>
            <person name="Lyons E."/>
            <person name="Manning G."/>
            <person name="Maruyama T."/>
            <person name="Michael T.P."/>
            <person name="Mikami K."/>
            <person name="Miyazaki S."/>
            <person name="Morinaga S."/>
            <person name="Murata T."/>
            <person name="Mueller-Roeber B."/>
            <person name="Nelson D.R."/>
            <person name="Obara M."/>
            <person name="Oguri Y."/>
            <person name="Olmstead R.G."/>
            <person name="Onodera N."/>
            <person name="Petersen B.L."/>
            <person name="Pils B."/>
            <person name="Prigge M."/>
            <person name="Rensing S.A."/>
            <person name="Riano-Pachon D.M."/>
            <person name="Roberts A.W."/>
            <person name="Sato Y."/>
            <person name="Scheller H.V."/>
            <person name="Schulz B."/>
            <person name="Schulz C."/>
            <person name="Shakirov E.V."/>
            <person name="Shibagaki N."/>
            <person name="Shinohara N."/>
            <person name="Shippen D.E."/>
            <person name="Soerensen I."/>
            <person name="Sotooka R."/>
            <person name="Sugimoto N."/>
            <person name="Sugita M."/>
            <person name="Sumikawa N."/>
            <person name="Tanurdzic M."/>
            <person name="Theissen G."/>
            <person name="Ulvskov P."/>
            <person name="Wakazuki S."/>
            <person name="Weng J.K."/>
            <person name="Willats W.W."/>
            <person name="Wipf D."/>
            <person name="Wolf P.G."/>
            <person name="Yang L."/>
            <person name="Zimmer A.D."/>
            <person name="Zhu Q."/>
            <person name="Mitros T."/>
            <person name="Hellsten U."/>
            <person name="Loque D."/>
            <person name="Otillar R."/>
            <person name="Salamov A."/>
            <person name="Schmutz J."/>
            <person name="Shapiro H."/>
            <person name="Lindquist E."/>
            <person name="Lucas S."/>
            <person name="Rokhsar D."/>
            <person name="Grigoriev I.V."/>
        </authorList>
    </citation>
    <scope>NUCLEOTIDE SEQUENCE [LARGE SCALE GENOMIC DNA]</scope>
</reference>
<dbReference type="InterPro" id="IPR008949">
    <property type="entry name" value="Isoprenoid_synthase_dom_sf"/>
</dbReference>
<proteinExistence type="predicted"/>
<sequence length="824" mass="94564">VFCSSLSFANMLMCKVLPNIGYSTALNATFAPPNPVFSGPQKTRLRTSILSCIAEVDPAKSSSSQHTRSTVSEDVKRKRRLELVDAVRTMFRSLGDGNISRSAYDTAWVARVPALDGSNSPQFPMCLDWIIKNQFEDGSWGDKDLFFTYERVCSTLACVISLKIWNTQEKHIEKAGLEFIRRTMPALETEESAHMLIGFEIVFPAMLDEAMELGLDLDYSSPVVHKFHAEREKKLQRISLDVLQTHPTPLLYSVEGLHKSLDWHKVVKLQCSDGSLLSSPSSTACALMYTGNEKCLQYLNNILERYKDAAVPNTYPVDLFEHIWIVDRIERLGIARYFTREIKDALDYVYRNWTDKGISWARGTPIQDGDDTSMGFMVLRSHGYDVSADVFKHFQHENEHGFFCFVGQVSEAVTGMLDLYKATKVMFPGDVILQKARAFTRSFLDEKRRKGELNDKWVVTKDLPGEVEFELDNPFHATVERIATRSYIDQYGVDDVWIGKSLYRMPFVNNPVFLELAKLDFNTCQAFHKQEFKQLERWYAESSFRKFGCYHRDLEQSFFGAAAIIFEPELATARVVWSKCSFIASVIAEYFRRESSIVDLQDLLNGVQRWDPSSMEDSSDDVKLLFIEIFLEVESQSKQCLNFQGRSVNNELRRIWSNWLSSLLEKTRWRVSKKRPTLEDHLKASKSDVEPAVYSTMYFVKEKLAAGKLYQFSKLCTVMNSAITLEQDLQDFFFQDDDSRLNSVSIYLEEKPGTSKESAVVYIRELSEELMRELLRESLCCDDNLPSACKHLFLNGARLANFMVAARRELSMDGHIHRLLSQPF</sequence>
<comment type="pathway">
    <text evidence="2">Secondary metabolite biosynthesis; terpenoid biosynthesis.</text>
</comment>
<dbReference type="InterPro" id="IPR008930">
    <property type="entry name" value="Terpenoid_cyclase/PrenylTrfase"/>
</dbReference>
<dbReference type="InterPro" id="IPR001906">
    <property type="entry name" value="Terpene_synth_N"/>
</dbReference>
<dbReference type="EMBL" id="GL377566">
    <property type="protein sequence ID" value="EFJ37423.1"/>
    <property type="molecule type" value="Genomic_DNA"/>
</dbReference>
<dbReference type="eggNOG" id="ENOG502QQN6">
    <property type="taxonomic scope" value="Eukaryota"/>
</dbReference>
<dbReference type="SUPFAM" id="SSF48239">
    <property type="entry name" value="Terpenoid cyclases/Protein prenyltransferases"/>
    <property type="match status" value="2"/>
</dbReference>
<dbReference type="HOGENOM" id="CLU_003125_2_0_1"/>
<dbReference type="InterPro" id="IPR036965">
    <property type="entry name" value="Terpene_synth_N_sf"/>
</dbReference>
<dbReference type="Gene3D" id="1.50.10.130">
    <property type="entry name" value="Terpene synthase, N-terminal domain"/>
    <property type="match status" value="1"/>
</dbReference>
<dbReference type="PANTHER" id="PTHR31739:SF4">
    <property type="entry name" value="ENT-COPALYL DIPHOSPHATE SYNTHASE, CHLOROPLASTIC"/>
    <property type="match status" value="1"/>
</dbReference>
<dbReference type="FunCoup" id="D8QSF5">
    <property type="interactions" value="37"/>
</dbReference>
<dbReference type="KEGG" id="smo:SELMODRAFT_450909"/>
<keyword evidence="4" id="KW-0460">Magnesium</keyword>
<dbReference type="AlphaFoldDB" id="D8QSF5"/>
<accession>D8QSF5</accession>
<evidence type="ECO:0000256" key="3">
    <source>
        <dbReference type="ARBA" id="ARBA00022723"/>
    </source>
</evidence>
<evidence type="ECO:0000259" key="6">
    <source>
        <dbReference type="Pfam" id="PF03936"/>
    </source>
</evidence>
<dbReference type="InterPro" id="IPR005630">
    <property type="entry name" value="Terpene_synthase_metal-bd"/>
</dbReference>
<dbReference type="Pfam" id="PF01397">
    <property type="entry name" value="Terpene_synth"/>
    <property type="match status" value="1"/>
</dbReference>
<dbReference type="Gene3D" id="1.50.10.160">
    <property type="match status" value="1"/>
</dbReference>
<evidence type="ECO:0000256" key="1">
    <source>
        <dbReference type="ARBA" id="ARBA00001946"/>
    </source>
</evidence>
<feature type="non-terminal residue" evidence="7">
    <location>
        <position position="1"/>
    </location>
</feature>
<keyword evidence="3" id="KW-0479">Metal-binding</keyword>
<evidence type="ECO:0000313" key="7">
    <source>
        <dbReference type="EMBL" id="EFJ37423.1"/>
    </source>
</evidence>
<dbReference type="FunFam" id="1.50.10.130:FF:000002">
    <property type="entry name" value="Ent-copalyl diphosphate synthase, chloroplastic"/>
    <property type="match status" value="1"/>
</dbReference>
<dbReference type="Pfam" id="PF03936">
    <property type="entry name" value="Terpene_synth_C"/>
    <property type="match status" value="1"/>
</dbReference>
<gene>
    <name evidence="7" type="ORF">SELMODRAFT_450909</name>
</gene>
<evidence type="ECO:0000256" key="4">
    <source>
        <dbReference type="ARBA" id="ARBA00022842"/>
    </source>
</evidence>
<dbReference type="OMA" id="GMHFIRE"/>
<dbReference type="STRING" id="88036.D8QSF5"/>
<dbReference type="GO" id="GO:0016102">
    <property type="term" value="P:diterpenoid biosynthetic process"/>
    <property type="evidence" value="ECO:0000318"/>
    <property type="project" value="GO_Central"/>
</dbReference>
<comment type="cofactor">
    <cofactor evidence="1">
        <name>Mg(2+)</name>
        <dbReference type="ChEBI" id="CHEBI:18420"/>
    </cofactor>
</comment>
<feature type="domain" description="Terpene synthase N-terminal" evidence="5">
    <location>
        <begin position="262"/>
        <end position="471"/>
    </location>
</feature>
<dbReference type="InParanoid" id="D8QSF5"/>
<evidence type="ECO:0000256" key="2">
    <source>
        <dbReference type="ARBA" id="ARBA00004721"/>
    </source>
</evidence>
<dbReference type="Gramene" id="EFJ37423">
    <property type="protein sequence ID" value="EFJ37423"/>
    <property type="gene ID" value="SELMODRAFT_450909"/>
</dbReference>
<dbReference type="SUPFAM" id="SSF48576">
    <property type="entry name" value="Terpenoid synthases"/>
    <property type="match status" value="1"/>
</dbReference>
<organism evidence="8">
    <name type="scientific">Selaginella moellendorffii</name>
    <name type="common">Spikemoss</name>
    <dbReference type="NCBI Taxonomy" id="88036"/>
    <lineage>
        <taxon>Eukaryota</taxon>
        <taxon>Viridiplantae</taxon>
        <taxon>Streptophyta</taxon>
        <taxon>Embryophyta</taxon>
        <taxon>Tracheophyta</taxon>
        <taxon>Lycopodiopsida</taxon>
        <taxon>Selaginellales</taxon>
        <taxon>Selaginellaceae</taxon>
        <taxon>Selaginella</taxon>
    </lineage>
</organism>
<dbReference type="SFLD" id="SFLDG01014">
    <property type="entry name" value="Terpene_Cyclase_Like_1_N-term"/>
    <property type="match status" value="1"/>
</dbReference>
<dbReference type="InterPro" id="IPR050148">
    <property type="entry name" value="Terpene_synthase-like"/>
</dbReference>
<dbReference type="Gene3D" id="1.10.600.10">
    <property type="entry name" value="Farnesyl Diphosphate Synthase"/>
    <property type="match status" value="1"/>
</dbReference>
<dbReference type="Proteomes" id="UP000001514">
    <property type="component" value="Unassembled WGS sequence"/>
</dbReference>
<keyword evidence="8" id="KW-1185">Reference proteome</keyword>
<protein>
    <submittedName>
        <fullName evidence="7">Kaurene synthase</fullName>
    </submittedName>
</protein>
<dbReference type="GO" id="GO:0000287">
    <property type="term" value="F:magnesium ion binding"/>
    <property type="evidence" value="ECO:0000318"/>
    <property type="project" value="GO_Central"/>
</dbReference>
<dbReference type="GO" id="GO:0010333">
    <property type="term" value="F:terpene synthase activity"/>
    <property type="evidence" value="ECO:0000318"/>
    <property type="project" value="GO_Central"/>
</dbReference>
<feature type="domain" description="Terpene synthase metal-binding" evidence="6">
    <location>
        <begin position="545"/>
        <end position="772"/>
    </location>
</feature>